<dbReference type="EMBL" id="KK106377">
    <property type="protein sequence ID" value="KIY91708.1"/>
    <property type="molecule type" value="Genomic_DNA"/>
</dbReference>
<proteinExistence type="inferred from homology"/>
<accession>A0A0D2K6C0</accession>
<gene>
    <name evidence="3" type="ORF">MNEG_16256</name>
</gene>
<dbReference type="PANTHER" id="PTHR23300:SF0">
    <property type="entry name" value="METHANETHIOL OXIDASE"/>
    <property type="match status" value="1"/>
</dbReference>
<dbReference type="Pfam" id="PF05694">
    <property type="entry name" value="SBP56"/>
    <property type="match status" value="1"/>
</dbReference>
<evidence type="ECO:0000313" key="3">
    <source>
        <dbReference type="EMBL" id="KIY91708.1"/>
    </source>
</evidence>
<evidence type="ECO:0000313" key="4">
    <source>
        <dbReference type="Proteomes" id="UP000054498"/>
    </source>
</evidence>
<name>A0A0D2K6C0_9CHLO</name>
<dbReference type="InterPro" id="IPR008826">
    <property type="entry name" value="Se-bd"/>
</dbReference>
<dbReference type="SUPFAM" id="SSF75011">
    <property type="entry name" value="3-carboxy-cis,cis-mucoante lactonizing enzyme"/>
    <property type="match status" value="1"/>
</dbReference>
<dbReference type="PANTHER" id="PTHR23300">
    <property type="entry name" value="METHANETHIOL OXIDASE"/>
    <property type="match status" value="1"/>
</dbReference>
<protein>
    <submittedName>
        <fullName evidence="3">Selenium-binding protein 1</fullName>
    </submittedName>
</protein>
<dbReference type="GeneID" id="25733997"/>
<dbReference type="AlphaFoldDB" id="A0A0D2K6C0"/>
<dbReference type="GO" id="GO:0008430">
    <property type="term" value="F:selenium binding"/>
    <property type="evidence" value="ECO:0007669"/>
    <property type="project" value="InterPro"/>
</dbReference>
<dbReference type="Proteomes" id="UP000054498">
    <property type="component" value="Unassembled WGS sequence"/>
</dbReference>
<reference evidence="3 4" key="1">
    <citation type="journal article" date="2013" name="BMC Genomics">
        <title>Reconstruction of the lipid metabolism for the microalga Monoraphidium neglectum from its genome sequence reveals characteristics suitable for biofuel production.</title>
        <authorList>
            <person name="Bogen C."/>
            <person name="Al-Dilaimi A."/>
            <person name="Albersmeier A."/>
            <person name="Wichmann J."/>
            <person name="Grundmann M."/>
            <person name="Rupp O."/>
            <person name="Lauersen K.J."/>
            <person name="Blifernez-Klassen O."/>
            <person name="Kalinowski J."/>
            <person name="Goesmann A."/>
            <person name="Mussgnug J.H."/>
            <person name="Kruse O."/>
        </authorList>
    </citation>
    <scope>NUCLEOTIDE SEQUENCE [LARGE SCALE GENOMIC DNA]</scope>
    <source>
        <strain evidence="3 4">SAG 48.87</strain>
    </source>
</reference>
<dbReference type="STRING" id="145388.A0A0D2K6C0"/>
<sequence>MVSTEFGAPKSFFQGFDPSLVATDYGSKIHVWNWKDKTLRQTIDLGGDGLIPLEIRFAHDPAQDWGYVGAALSSNIIRLVVGKGGEVATDVAVRQSWLKVEGWALPELPPLITDILLSLDDKRLFFSNWLRGDLVSYDISDPAKPVLAGRVWLGGSIVKGGGVTVPDPADLAALGLEEQPERPVIKGVPVQPKLGP</sequence>
<keyword evidence="4" id="KW-1185">Reference proteome</keyword>
<dbReference type="KEGG" id="mng:MNEG_16256"/>
<dbReference type="OrthoDB" id="10252446at2759"/>
<evidence type="ECO:0000256" key="2">
    <source>
        <dbReference type="ARBA" id="ARBA00023266"/>
    </source>
</evidence>
<evidence type="ECO:0000256" key="1">
    <source>
        <dbReference type="ARBA" id="ARBA00005606"/>
    </source>
</evidence>
<organism evidence="3 4">
    <name type="scientific">Monoraphidium neglectum</name>
    <dbReference type="NCBI Taxonomy" id="145388"/>
    <lineage>
        <taxon>Eukaryota</taxon>
        <taxon>Viridiplantae</taxon>
        <taxon>Chlorophyta</taxon>
        <taxon>core chlorophytes</taxon>
        <taxon>Chlorophyceae</taxon>
        <taxon>CS clade</taxon>
        <taxon>Sphaeropleales</taxon>
        <taxon>Selenastraceae</taxon>
        <taxon>Monoraphidium</taxon>
    </lineage>
</organism>
<comment type="similarity">
    <text evidence="1">Belongs to the selenium-binding protein family.</text>
</comment>
<keyword evidence="2" id="KW-0711">Selenium</keyword>
<dbReference type="RefSeq" id="XP_013890728.1">
    <property type="nucleotide sequence ID" value="XM_014035274.1"/>
</dbReference>